<keyword evidence="9" id="KW-1185">Reference proteome</keyword>
<organism evidence="8 9">
    <name type="scientific">Nepenthes gracilis</name>
    <name type="common">Slender pitcher plant</name>
    <dbReference type="NCBI Taxonomy" id="150966"/>
    <lineage>
        <taxon>Eukaryota</taxon>
        <taxon>Viridiplantae</taxon>
        <taxon>Streptophyta</taxon>
        <taxon>Embryophyta</taxon>
        <taxon>Tracheophyta</taxon>
        <taxon>Spermatophyta</taxon>
        <taxon>Magnoliopsida</taxon>
        <taxon>eudicotyledons</taxon>
        <taxon>Gunneridae</taxon>
        <taxon>Pentapetalae</taxon>
        <taxon>Caryophyllales</taxon>
        <taxon>Nepenthaceae</taxon>
        <taxon>Nepenthes</taxon>
    </lineage>
</organism>
<proteinExistence type="inferred from homology"/>
<sequence>MLYASTPVELITLLYHFCAGYYSCYCFCPFSGPMGFFLGCFGCGNHRHRLQDHLNNDQDTGTRVGDNDQDYWSPAVTGLKRYRWQEIETMTQNFSQVIGVGGFSSVYLACLPAESTLAAVKVYHSSSLRLNQVFKSELDITSQLHHPGIVKLLGYCNDREEGVLVFEYIPHGTLEEKLHSSRNQEAVLPWKNRMAIVFQLAQALEYLHDECSHHIVHGDIKSSNILLDAHLNSKLCDFGSAKMGFSSAQRPMINNLSLMGSPGYTDPHYLTTGIASKKNDIYSLGVIILELITGAEAFCAENDQMLTSTMRVRRNGNFELEVNKVVQMAEQQLILAGLTDTEEATNMAYVAALCLHQLPGLRPSAADVCRIMREKISSIAFLFSTDAHKLEQNSLQFYATQP</sequence>
<dbReference type="SMART" id="SM00220">
    <property type="entry name" value="S_TKc"/>
    <property type="match status" value="1"/>
</dbReference>
<dbReference type="PROSITE" id="PS00108">
    <property type="entry name" value="PROTEIN_KINASE_ST"/>
    <property type="match status" value="1"/>
</dbReference>
<accession>A0AAD3XLV6</accession>
<evidence type="ECO:0000256" key="4">
    <source>
        <dbReference type="ARBA" id="ARBA00022840"/>
    </source>
</evidence>
<dbReference type="Pfam" id="PF00069">
    <property type="entry name" value="Pkinase"/>
    <property type="match status" value="1"/>
</dbReference>
<dbReference type="PANTHER" id="PTHR27001:SF585">
    <property type="entry name" value="OS02G0648100 PROTEIN"/>
    <property type="match status" value="1"/>
</dbReference>
<dbReference type="InterPro" id="IPR011009">
    <property type="entry name" value="Kinase-like_dom_sf"/>
</dbReference>
<comment type="caution">
    <text evidence="8">The sequence shown here is derived from an EMBL/GenBank/DDBJ whole genome shotgun (WGS) entry which is preliminary data.</text>
</comment>
<evidence type="ECO:0000313" key="9">
    <source>
        <dbReference type="Proteomes" id="UP001279734"/>
    </source>
</evidence>
<keyword evidence="2 5" id="KW-0547">Nucleotide-binding</keyword>
<keyword evidence="4 5" id="KW-0067">ATP-binding</keyword>
<dbReference type="Gene3D" id="1.10.510.10">
    <property type="entry name" value="Transferase(Phosphotransferase) domain 1"/>
    <property type="match status" value="1"/>
</dbReference>
<protein>
    <recommendedName>
        <fullName evidence="7">Protein kinase domain-containing protein</fullName>
    </recommendedName>
</protein>
<dbReference type="AlphaFoldDB" id="A0AAD3XLV6"/>
<evidence type="ECO:0000256" key="6">
    <source>
        <dbReference type="RuleBase" id="RU000304"/>
    </source>
</evidence>
<dbReference type="GO" id="GO:0004674">
    <property type="term" value="F:protein serine/threonine kinase activity"/>
    <property type="evidence" value="ECO:0007669"/>
    <property type="project" value="UniProtKB-KW"/>
</dbReference>
<keyword evidence="6" id="KW-0723">Serine/threonine-protein kinase</keyword>
<comment type="similarity">
    <text evidence="6">Belongs to the protein kinase superfamily.</text>
</comment>
<dbReference type="PANTHER" id="PTHR27001">
    <property type="entry name" value="OS01G0253100 PROTEIN"/>
    <property type="match status" value="1"/>
</dbReference>
<evidence type="ECO:0000256" key="2">
    <source>
        <dbReference type="ARBA" id="ARBA00022741"/>
    </source>
</evidence>
<dbReference type="InterPro" id="IPR017441">
    <property type="entry name" value="Protein_kinase_ATP_BS"/>
</dbReference>
<dbReference type="GO" id="GO:0005886">
    <property type="term" value="C:plasma membrane"/>
    <property type="evidence" value="ECO:0007669"/>
    <property type="project" value="TreeGrafter"/>
</dbReference>
<evidence type="ECO:0000256" key="3">
    <source>
        <dbReference type="ARBA" id="ARBA00022777"/>
    </source>
</evidence>
<evidence type="ECO:0000256" key="5">
    <source>
        <dbReference type="PROSITE-ProRule" id="PRU10141"/>
    </source>
</evidence>
<feature type="domain" description="Protein kinase" evidence="7">
    <location>
        <begin position="92"/>
        <end position="382"/>
    </location>
</feature>
<keyword evidence="1" id="KW-0808">Transferase</keyword>
<feature type="binding site" evidence="5">
    <location>
        <position position="121"/>
    </location>
    <ligand>
        <name>ATP</name>
        <dbReference type="ChEBI" id="CHEBI:30616"/>
    </ligand>
</feature>
<dbReference type="GO" id="GO:0005524">
    <property type="term" value="F:ATP binding"/>
    <property type="evidence" value="ECO:0007669"/>
    <property type="project" value="UniProtKB-UniRule"/>
</dbReference>
<dbReference type="EMBL" id="BSYO01000009">
    <property type="protein sequence ID" value="GMH09150.1"/>
    <property type="molecule type" value="Genomic_DNA"/>
</dbReference>
<dbReference type="PROSITE" id="PS00107">
    <property type="entry name" value="PROTEIN_KINASE_ATP"/>
    <property type="match status" value="1"/>
</dbReference>
<dbReference type="InterPro" id="IPR000719">
    <property type="entry name" value="Prot_kinase_dom"/>
</dbReference>
<keyword evidence="3" id="KW-0418">Kinase</keyword>
<name>A0AAD3XLV6_NEPGR</name>
<evidence type="ECO:0000259" key="7">
    <source>
        <dbReference type="PROSITE" id="PS50011"/>
    </source>
</evidence>
<gene>
    <name evidence="8" type="ORF">Nepgr_010990</name>
</gene>
<dbReference type="SUPFAM" id="SSF56112">
    <property type="entry name" value="Protein kinase-like (PK-like)"/>
    <property type="match status" value="1"/>
</dbReference>
<evidence type="ECO:0000313" key="8">
    <source>
        <dbReference type="EMBL" id="GMH09150.1"/>
    </source>
</evidence>
<dbReference type="Proteomes" id="UP001279734">
    <property type="component" value="Unassembled WGS sequence"/>
</dbReference>
<evidence type="ECO:0000256" key="1">
    <source>
        <dbReference type="ARBA" id="ARBA00022679"/>
    </source>
</evidence>
<dbReference type="InterPro" id="IPR008271">
    <property type="entry name" value="Ser/Thr_kinase_AS"/>
</dbReference>
<dbReference type="PROSITE" id="PS50011">
    <property type="entry name" value="PROTEIN_KINASE_DOM"/>
    <property type="match status" value="1"/>
</dbReference>
<reference evidence="8" key="1">
    <citation type="submission" date="2023-05" db="EMBL/GenBank/DDBJ databases">
        <title>Nepenthes gracilis genome sequencing.</title>
        <authorList>
            <person name="Fukushima K."/>
        </authorList>
    </citation>
    <scope>NUCLEOTIDE SEQUENCE</scope>
    <source>
        <strain evidence="8">SING2019-196</strain>
    </source>
</reference>
<dbReference type="Gene3D" id="3.30.200.20">
    <property type="entry name" value="Phosphorylase Kinase, domain 1"/>
    <property type="match status" value="1"/>
</dbReference>